<proteinExistence type="predicted"/>
<evidence type="ECO:0000313" key="1">
    <source>
        <dbReference type="EMBL" id="VFJ49593.1"/>
    </source>
</evidence>
<evidence type="ECO:0000313" key="2">
    <source>
        <dbReference type="EMBL" id="VFJ52211.1"/>
    </source>
</evidence>
<dbReference type="EMBL" id="CAADEY010000026">
    <property type="protein sequence ID" value="VFJ49593.1"/>
    <property type="molecule type" value="Genomic_DNA"/>
</dbReference>
<dbReference type="InterPro" id="IPR022541">
    <property type="entry name" value="YhfG"/>
</dbReference>
<dbReference type="EMBL" id="CAADEX010000036">
    <property type="protein sequence ID" value="VFJ52211.1"/>
    <property type="molecule type" value="Genomic_DNA"/>
</dbReference>
<sequence>MSLQLDGINGKKAVLSTEDKKKIFDQSKYENFVKSARLEGIKVVPVNKTIDELVDKYKTIGANANAG</sequence>
<organism evidence="2">
    <name type="scientific">Candidatus Kentrum sp. DK</name>
    <dbReference type="NCBI Taxonomy" id="2126562"/>
    <lineage>
        <taxon>Bacteria</taxon>
        <taxon>Pseudomonadati</taxon>
        <taxon>Pseudomonadota</taxon>
        <taxon>Gammaproteobacteria</taxon>
        <taxon>Candidatus Kentrum</taxon>
    </lineage>
</organism>
<protein>
    <submittedName>
        <fullName evidence="2">Uncharacterized protein</fullName>
    </submittedName>
</protein>
<accession>A0A450SGL0</accession>
<reference evidence="2" key="1">
    <citation type="submission" date="2019-02" db="EMBL/GenBank/DDBJ databases">
        <authorList>
            <person name="Gruber-Vodicka R. H."/>
            <person name="Seah K. B. B."/>
        </authorList>
    </citation>
    <scope>NUCLEOTIDE SEQUENCE</scope>
    <source>
        <strain evidence="1">BECK_DK161</strain>
        <strain evidence="2">BECK_DK47</strain>
    </source>
</reference>
<name>A0A450SGL0_9GAMM</name>
<dbReference type="Pfam" id="PF10832">
    <property type="entry name" value="YhfG"/>
    <property type="match status" value="1"/>
</dbReference>
<gene>
    <name evidence="2" type="ORF">BECKDK2373B_GA0170837_10368</name>
    <name evidence="1" type="ORF">BECKDK2373C_GA0170839_102635</name>
</gene>
<dbReference type="AlphaFoldDB" id="A0A450SGL0"/>